<organism evidence="1 2">
    <name type="scientific">Trifolium subterraneum</name>
    <name type="common">Subterranean clover</name>
    <dbReference type="NCBI Taxonomy" id="3900"/>
    <lineage>
        <taxon>Eukaryota</taxon>
        <taxon>Viridiplantae</taxon>
        <taxon>Streptophyta</taxon>
        <taxon>Embryophyta</taxon>
        <taxon>Tracheophyta</taxon>
        <taxon>Spermatophyta</taxon>
        <taxon>Magnoliopsida</taxon>
        <taxon>eudicotyledons</taxon>
        <taxon>Gunneridae</taxon>
        <taxon>Pentapetalae</taxon>
        <taxon>rosids</taxon>
        <taxon>fabids</taxon>
        <taxon>Fabales</taxon>
        <taxon>Fabaceae</taxon>
        <taxon>Papilionoideae</taxon>
        <taxon>50 kb inversion clade</taxon>
        <taxon>NPAAA clade</taxon>
        <taxon>Hologalegina</taxon>
        <taxon>IRL clade</taxon>
        <taxon>Trifolieae</taxon>
        <taxon>Trifolium</taxon>
    </lineage>
</organism>
<evidence type="ECO:0008006" key="3">
    <source>
        <dbReference type="Google" id="ProtNLM"/>
    </source>
</evidence>
<sequence length="435" mass="47730">MEVMARLLAAGSFSQTVADDFARQNSAAEYISRQLREADEANLLSEEGCLALLISVSVSHFIVYDMHVYGERPMTDPLKLVCCNNCKKPVKDSQFAAHTELCRSLKLTEQTCLELDGNTGHQKPPRKQRKKLSNSCAIAERRRSEFVGNVDTAMSESHLSSQIRGTPCSTKIKGAASKLDDTGINCGNRVLQASVMSPPTKRHKLTASTHLDVQERHRTESGVTKTVSLTDGITGKDLVEKTVSEHGDPVLQNVGQVQMQQQHVMTNDFPAPLATKIYYSQRTNRLRAAIRHMYFENLNEELCADGAGQKTSSHGEMVALQDSSQGDPSFEQMNNVLNKESHSAMTYSTQKSDHILAKSPEVCLLKAGGVPSGGLSNQFILDDVSRSAATNVGLTKGNFLPKAYSFASNKDIIKAFSNYVIASEFHSILMLPDMI</sequence>
<dbReference type="AlphaFoldDB" id="A0A2Z6PFD7"/>
<dbReference type="OrthoDB" id="21678at2759"/>
<dbReference type="PANTHER" id="PTHR47805">
    <property type="entry name" value="SAGA-ASSOCIATED FACTOR 73"/>
    <property type="match status" value="1"/>
</dbReference>
<dbReference type="Proteomes" id="UP000242715">
    <property type="component" value="Unassembled WGS sequence"/>
</dbReference>
<keyword evidence="2" id="KW-1185">Reference proteome</keyword>
<evidence type="ECO:0000313" key="1">
    <source>
        <dbReference type="EMBL" id="GAU42747.1"/>
    </source>
</evidence>
<dbReference type="GO" id="GO:0000124">
    <property type="term" value="C:SAGA complex"/>
    <property type="evidence" value="ECO:0007669"/>
    <property type="project" value="InterPro"/>
</dbReference>
<dbReference type="EMBL" id="DF973937">
    <property type="protein sequence ID" value="GAU42747.1"/>
    <property type="molecule type" value="Genomic_DNA"/>
</dbReference>
<proteinExistence type="predicted"/>
<evidence type="ECO:0000313" key="2">
    <source>
        <dbReference type="Proteomes" id="UP000242715"/>
    </source>
</evidence>
<name>A0A2Z6PFD7_TRISU</name>
<reference evidence="2" key="1">
    <citation type="journal article" date="2017" name="Front. Plant Sci.">
        <title>Climate Clever Clovers: New Paradigm to Reduce the Environmental Footprint of Ruminants by Breeding Low Methanogenic Forages Utilizing Haplotype Variation.</title>
        <authorList>
            <person name="Kaur P."/>
            <person name="Appels R."/>
            <person name="Bayer P.E."/>
            <person name="Keeble-Gagnere G."/>
            <person name="Wang J."/>
            <person name="Hirakawa H."/>
            <person name="Shirasawa K."/>
            <person name="Vercoe P."/>
            <person name="Stefanova K."/>
            <person name="Durmic Z."/>
            <person name="Nichols P."/>
            <person name="Revell C."/>
            <person name="Isobe S.N."/>
            <person name="Edwards D."/>
            <person name="Erskine W."/>
        </authorList>
    </citation>
    <scope>NUCLEOTIDE SEQUENCE [LARGE SCALE GENOMIC DNA]</scope>
    <source>
        <strain evidence="2">cv. Daliak</strain>
    </source>
</reference>
<protein>
    <recommendedName>
        <fullName evidence="3">SAGA-associated factor 11</fullName>
    </recommendedName>
</protein>
<accession>A0A2Z6PFD7</accession>
<dbReference type="PANTHER" id="PTHR47805:SF1">
    <property type="entry name" value="SAGA-ASSOCIATED FACTOR 73"/>
    <property type="match status" value="1"/>
</dbReference>
<dbReference type="InterPro" id="IPR037804">
    <property type="entry name" value="SGF73"/>
</dbReference>
<gene>
    <name evidence="1" type="ORF">TSUD_77840</name>
</gene>